<gene>
    <name evidence="1" type="ORF">FPOG_00852</name>
</gene>
<dbReference type="Proteomes" id="UP000005809">
    <property type="component" value="Unassembled WGS sequence"/>
</dbReference>
<dbReference type="EMBL" id="ACIF01000024">
    <property type="protein sequence ID" value="EKA94762.1"/>
    <property type="molecule type" value="Genomic_DNA"/>
</dbReference>
<dbReference type="PATRIC" id="fig|620833.3.peg.114"/>
<dbReference type="HOGENOM" id="CLU_581082_0_0_0"/>
<accession>K1GZA2</accession>
<proteinExistence type="predicted"/>
<name>K1GZA2_9FUSO</name>
<reference evidence="1 2" key="1">
    <citation type="submission" date="2012-05" db="EMBL/GenBank/DDBJ databases">
        <title>The Genome Sequence of Fusobacterium periodontium Oral Taxon 201 Strain D10.</title>
        <authorList>
            <consortium name="The Broad Institute Genome Sequencing Platform"/>
            <consortium name="The Broad Institute Genome Sequencing Center for Infectious Disease"/>
            <person name="Earl A."/>
            <person name="Ward D."/>
            <person name="Feldgarden M."/>
            <person name="Gevers D."/>
            <person name="Strauss J."/>
            <person name="Sibley C."/>
            <person name="White A."/>
            <person name="Ambrose C.E."/>
            <person name="Allen-Vercoe E."/>
            <person name="Walker B."/>
            <person name="Young S.K."/>
            <person name="Zeng Q."/>
            <person name="Gargeya S."/>
            <person name="Fitzgerald M."/>
            <person name="Haas B."/>
            <person name="Abouelleil A."/>
            <person name="Alvarado L."/>
            <person name="Arachchi H.M."/>
            <person name="Berlin A.M."/>
            <person name="Chapman S.B."/>
            <person name="Goldberg J."/>
            <person name="Griggs A."/>
            <person name="Gujja S."/>
            <person name="Hansen M."/>
            <person name="Howarth C."/>
            <person name="Imamovic A."/>
            <person name="Larimer J."/>
            <person name="McCowan C."/>
            <person name="Montmayeur A."/>
            <person name="Murphy C."/>
            <person name="Neiman D."/>
            <person name="Pearson M."/>
            <person name="Priest M."/>
            <person name="Roberts A."/>
            <person name="Saif S."/>
            <person name="Shea T."/>
            <person name="Sisk P."/>
            <person name="Sykes S."/>
            <person name="Wortman J."/>
            <person name="Nusbaum C."/>
            <person name="Birren B."/>
        </authorList>
    </citation>
    <scope>NUCLEOTIDE SEQUENCE [LARGE SCALE GENOMIC DNA]</scope>
    <source>
        <strain evidence="1 2">D10</strain>
    </source>
</reference>
<protein>
    <recommendedName>
        <fullName evidence="3">Apea-like HEPN domain-containing protein</fullName>
    </recommendedName>
</protein>
<dbReference type="RefSeq" id="WP_005965265.1">
    <property type="nucleotide sequence ID" value="NZ_JH815336.1"/>
</dbReference>
<evidence type="ECO:0008006" key="3">
    <source>
        <dbReference type="Google" id="ProtNLM"/>
    </source>
</evidence>
<organism evidence="1 2">
    <name type="scientific">Fusobacterium periodonticum D10</name>
    <dbReference type="NCBI Taxonomy" id="620833"/>
    <lineage>
        <taxon>Bacteria</taxon>
        <taxon>Fusobacteriati</taxon>
        <taxon>Fusobacteriota</taxon>
        <taxon>Fusobacteriia</taxon>
        <taxon>Fusobacteriales</taxon>
        <taxon>Fusobacteriaceae</taxon>
        <taxon>Fusobacterium</taxon>
    </lineage>
</organism>
<evidence type="ECO:0000313" key="1">
    <source>
        <dbReference type="EMBL" id="EKA94762.1"/>
    </source>
</evidence>
<comment type="caution">
    <text evidence="1">The sequence shown here is derived from an EMBL/GenBank/DDBJ whole genome shotgun (WGS) entry which is preliminary data.</text>
</comment>
<evidence type="ECO:0000313" key="2">
    <source>
        <dbReference type="Proteomes" id="UP000005809"/>
    </source>
</evidence>
<dbReference type="AlphaFoldDB" id="K1GZA2"/>
<sequence>MNNVKEYFLNNQKMIELYEKLYEKEINISDIKNKLFTGYFDRWDVKDFSLFRIFLNGCMLLINKDLMKDKGFLHLADYYEKKVFNNKKDNRYTNYDYYISRIEKDFPNFKPINTFYKDKLNFQLSSEKKLNAIRNSFAHMQYGNFLFDRSGAILFFDIYNCEKERGKNTAEGIVFEPIFNELVENLFSNNPNKGISYNQSFFFNYLFKEEREVKDIVFYKIKYKKLNKIEMVRKASKELAEILNSRDILKIINYLKENKEKGIFDIEYKTIDELGFNFRNFEYFLKDKIIFFEEKWYLLKAFLDFNSELSNFIVHMRQLNENIMEYLINKKNAPLTEQKQIQIEKAINELDEDEKKSYNIFKIMFLYLKSFNICNIIENGIFNDTIRLDKIDIKGIKIKTRIDFLKFLLKEKGRKIKLSNKLKYLKKIYVLERFRNALVHGDNKRYIKINLNNKGEIIFTFLDEYEDKNNYSLGIIEIEAKNLNEFISQEAFFE</sequence>